<sequence length="181" mass="20481">MKKSMSNPEELQPRNRLDAGIIWAGNAISVLFLFTVLISFYEVLMRYVFNAPTIWVHETASFIGGTLFVLGGAYGLATDKHVRVVLIYDHVSERTKQYLNVFHHIMGLLFTVLLSFAAWTMTEGAWYAPWGEMRLETSGSAWDPAYPALLKALIFGTLCLMSVQFVLHLIQEIHGLVKKNK</sequence>
<dbReference type="PANTHER" id="PTHR35011">
    <property type="entry name" value="2,3-DIKETO-L-GULONATE TRAP TRANSPORTER SMALL PERMEASE PROTEIN YIAM"/>
    <property type="match status" value="1"/>
</dbReference>
<evidence type="ECO:0000313" key="12">
    <source>
        <dbReference type="Proteomes" id="UP000327424"/>
    </source>
</evidence>
<proteinExistence type="inferred from homology"/>
<accession>A0A5J6WFX0</accession>
<keyword evidence="2 9" id="KW-0813">Transport</keyword>
<evidence type="ECO:0000259" key="10">
    <source>
        <dbReference type="Pfam" id="PF04290"/>
    </source>
</evidence>
<comment type="subcellular location">
    <subcellularLocation>
        <location evidence="1 9">Cell inner membrane</location>
        <topology evidence="1 9">Multi-pass membrane protein</topology>
    </subcellularLocation>
</comment>
<name>A0A5J6WFX0_MORMI</name>
<evidence type="ECO:0000256" key="6">
    <source>
        <dbReference type="ARBA" id="ARBA00022989"/>
    </source>
</evidence>
<evidence type="ECO:0000313" key="11">
    <source>
        <dbReference type="EMBL" id="QFI36816.1"/>
    </source>
</evidence>
<feature type="transmembrane region" description="Helical" evidence="9">
    <location>
        <begin position="148"/>
        <end position="170"/>
    </location>
</feature>
<keyword evidence="3" id="KW-1003">Cell membrane</keyword>
<reference evidence="11 12" key="1">
    <citation type="submission" date="2019-09" db="EMBL/GenBank/DDBJ databases">
        <title>Hybrid Assembly of the complete Genome of the Deep-Sea Bacterium Moritella marina from long Nanopore and Illumina reads.</title>
        <authorList>
            <person name="Magin S."/>
            <person name="Georgoulis A."/>
            <person name="Papadimitriou K."/>
            <person name="Iliakis G."/>
            <person name="Vorgias C.E."/>
        </authorList>
    </citation>
    <scope>NUCLEOTIDE SEQUENCE [LARGE SCALE GENOMIC DNA]</scope>
    <source>
        <strain evidence="11 12">MP-1</strain>
    </source>
</reference>
<evidence type="ECO:0000256" key="8">
    <source>
        <dbReference type="ARBA" id="ARBA00038436"/>
    </source>
</evidence>
<evidence type="ECO:0000256" key="7">
    <source>
        <dbReference type="ARBA" id="ARBA00023136"/>
    </source>
</evidence>
<dbReference type="GO" id="GO:0005886">
    <property type="term" value="C:plasma membrane"/>
    <property type="evidence" value="ECO:0007669"/>
    <property type="project" value="UniProtKB-SubCell"/>
</dbReference>
<gene>
    <name evidence="11" type="ORF">FR932_02680</name>
</gene>
<dbReference type="InterPro" id="IPR055348">
    <property type="entry name" value="DctQ"/>
</dbReference>
<keyword evidence="5 9" id="KW-0812">Transmembrane</keyword>
<feature type="transmembrane region" description="Helical" evidence="9">
    <location>
        <begin position="98"/>
        <end position="119"/>
    </location>
</feature>
<evidence type="ECO:0000256" key="4">
    <source>
        <dbReference type="ARBA" id="ARBA00022519"/>
    </source>
</evidence>
<dbReference type="Pfam" id="PF04290">
    <property type="entry name" value="DctQ"/>
    <property type="match status" value="1"/>
</dbReference>
<evidence type="ECO:0000256" key="2">
    <source>
        <dbReference type="ARBA" id="ARBA00022448"/>
    </source>
</evidence>
<evidence type="ECO:0000256" key="1">
    <source>
        <dbReference type="ARBA" id="ARBA00004429"/>
    </source>
</evidence>
<dbReference type="InterPro" id="IPR007387">
    <property type="entry name" value="TRAP_DctQ"/>
</dbReference>
<dbReference type="Proteomes" id="UP000327424">
    <property type="component" value="Chromosome"/>
</dbReference>
<dbReference type="GO" id="GO:0022857">
    <property type="term" value="F:transmembrane transporter activity"/>
    <property type="evidence" value="ECO:0007669"/>
    <property type="project" value="UniProtKB-UniRule"/>
</dbReference>
<evidence type="ECO:0000256" key="9">
    <source>
        <dbReference type="RuleBase" id="RU369079"/>
    </source>
</evidence>
<evidence type="ECO:0000256" key="5">
    <source>
        <dbReference type="ARBA" id="ARBA00022692"/>
    </source>
</evidence>
<protein>
    <recommendedName>
        <fullName evidence="9">TRAP transporter small permease protein</fullName>
    </recommendedName>
</protein>
<keyword evidence="7 9" id="KW-0472">Membrane</keyword>
<dbReference type="KEGG" id="mmaa:FR932_02680"/>
<keyword evidence="4 9" id="KW-0997">Cell inner membrane</keyword>
<comment type="subunit">
    <text evidence="9">The complex comprises the extracytoplasmic solute receptor protein and the two transmembrane proteins.</text>
</comment>
<dbReference type="EMBL" id="CP044399">
    <property type="protein sequence ID" value="QFI36816.1"/>
    <property type="molecule type" value="Genomic_DNA"/>
</dbReference>
<comment type="similarity">
    <text evidence="8 9">Belongs to the TRAP transporter small permease family.</text>
</comment>
<organism evidence="11 12">
    <name type="scientific">Moritella marina ATCC 15381</name>
    <dbReference type="NCBI Taxonomy" id="1202962"/>
    <lineage>
        <taxon>Bacteria</taxon>
        <taxon>Pseudomonadati</taxon>
        <taxon>Pseudomonadota</taxon>
        <taxon>Gammaproteobacteria</taxon>
        <taxon>Alteromonadales</taxon>
        <taxon>Moritellaceae</taxon>
        <taxon>Moritella</taxon>
    </lineage>
</organism>
<dbReference type="AlphaFoldDB" id="A0A5J6WFX0"/>
<comment type="function">
    <text evidence="9">Part of the tripartite ATP-independent periplasmic (TRAP) transport system.</text>
</comment>
<evidence type="ECO:0000256" key="3">
    <source>
        <dbReference type="ARBA" id="ARBA00022475"/>
    </source>
</evidence>
<keyword evidence="12" id="KW-1185">Reference proteome</keyword>
<feature type="transmembrane region" description="Helical" evidence="9">
    <location>
        <begin position="60"/>
        <end position="77"/>
    </location>
</feature>
<keyword evidence="6 9" id="KW-1133">Transmembrane helix</keyword>
<feature type="domain" description="Tripartite ATP-independent periplasmic transporters DctQ component" evidence="10">
    <location>
        <begin position="36"/>
        <end position="171"/>
    </location>
</feature>
<feature type="transmembrane region" description="Helical" evidence="9">
    <location>
        <begin position="21"/>
        <end position="40"/>
    </location>
</feature>